<dbReference type="OrthoDB" id="9803532at2"/>
<comment type="caution">
    <text evidence="2">The sequence shown here is derived from an EMBL/GenBank/DDBJ whole genome shotgun (WGS) entry which is preliminary data.</text>
</comment>
<dbReference type="EMBL" id="PKUS01000012">
    <property type="protein sequence ID" value="PLW68646.1"/>
    <property type="molecule type" value="Genomic_DNA"/>
</dbReference>
<feature type="domain" description="DUF403" evidence="1">
    <location>
        <begin position="10"/>
        <end position="314"/>
    </location>
</feature>
<name>A0A2N5X2D1_9GAMM</name>
<evidence type="ECO:0000313" key="3">
    <source>
        <dbReference type="Proteomes" id="UP000235005"/>
    </source>
</evidence>
<organism evidence="2 3">
    <name type="scientific">Pseudohalioglobus lutimaris</name>
    <dbReference type="NCBI Taxonomy" id="1737061"/>
    <lineage>
        <taxon>Bacteria</taxon>
        <taxon>Pseudomonadati</taxon>
        <taxon>Pseudomonadota</taxon>
        <taxon>Gammaproteobacteria</taxon>
        <taxon>Cellvibrionales</taxon>
        <taxon>Halieaceae</taxon>
        <taxon>Pseudohalioglobus</taxon>
    </lineage>
</organism>
<dbReference type="InterPro" id="IPR051680">
    <property type="entry name" value="ATP-dep_Glu-Cys_Ligase-2"/>
</dbReference>
<proteinExistence type="predicted"/>
<protein>
    <submittedName>
        <fullName evidence="2">Alpha-E domain-containing protein</fullName>
    </submittedName>
</protein>
<evidence type="ECO:0000259" key="1">
    <source>
        <dbReference type="Pfam" id="PF04168"/>
    </source>
</evidence>
<dbReference type="PANTHER" id="PTHR34595:SF7">
    <property type="entry name" value="SLL1039 PROTEIN"/>
    <property type="match status" value="1"/>
</dbReference>
<keyword evidence="3" id="KW-1185">Reference proteome</keyword>
<reference evidence="2 3" key="1">
    <citation type="submission" date="2018-01" db="EMBL/GenBank/DDBJ databases">
        <title>The draft genome sequence of Halioglobus lutimaris HF004.</title>
        <authorList>
            <person name="Du Z.-J."/>
            <person name="Shi M.-J."/>
        </authorList>
    </citation>
    <scope>NUCLEOTIDE SEQUENCE [LARGE SCALE GENOMIC DNA]</scope>
    <source>
        <strain evidence="2 3">HF004</strain>
    </source>
</reference>
<dbReference type="Proteomes" id="UP000235005">
    <property type="component" value="Unassembled WGS sequence"/>
</dbReference>
<gene>
    <name evidence="2" type="ORF">C0039_11570</name>
</gene>
<accession>A0A2N5X2D1</accession>
<dbReference type="Pfam" id="PF04168">
    <property type="entry name" value="Alpha-E"/>
    <property type="match status" value="1"/>
</dbReference>
<dbReference type="PANTHER" id="PTHR34595">
    <property type="entry name" value="BLR5612 PROTEIN"/>
    <property type="match status" value="1"/>
</dbReference>
<evidence type="ECO:0000313" key="2">
    <source>
        <dbReference type="EMBL" id="PLW68646.1"/>
    </source>
</evidence>
<dbReference type="InterPro" id="IPR007296">
    <property type="entry name" value="DUF403"/>
</dbReference>
<sequence length="319" mass="36558">MDCGGLEMRLLSRVAERLYWMARYLERAEDTARLLRSHTHLIMDIPSGSEPSWEVLLQTLDAEEGFSRNHRVANETNVLRFLMADLENLSSIARSIQAARENVRTTRDVLPAEVWEHVNELYHYSREHSASSVGRRNRHRFLEQVIGRCQMINGLIMTTLCRDHTNRFVRIGHLLERADMTTRVLDVGIGTLMNEERNPSTTDPLVWASVLSSLSALETYRRTVGPLVEGAEAVDFIFRDGTLPRSLKFCLNGIREELAPMQNNTAAMKVIDRARRSLSRFDPHKAGRLDMHRFIDKFQANLLALGTEINVAWFLTEQA</sequence>
<dbReference type="AlphaFoldDB" id="A0A2N5X2D1"/>